<accession>A0A6V8PN63</accession>
<name>A0A6V8PN63_9ACTN</name>
<dbReference type="AlphaFoldDB" id="A0A6V8PN63"/>
<reference evidence="2 3" key="1">
    <citation type="journal article" date="2020" name="Front. Microbiol.">
        <title>Single-cell genomics of novel Actinobacteria with the Wood-Ljungdahl pathway discovered in a serpentinizing system.</title>
        <authorList>
            <person name="Merino N."/>
            <person name="Kawai M."/>
            <person name="Boyd E.S."/>
            <person name="Colman D.R."/>
            <person name="McGlynn S.E."/>
            <person name="Nealson K.H."/>
            <person name="Kurokawa K."/>
            <person name="Hongoh Y."/>
        </authorList>
    </citation>
    <scope>NUCLEOTIDE SEQUENCE [LARGE SCALE GENOMIC DNA]</scope>
    <source>
        <strain evidence="2 3">S42</strain>
    </source>
</reference>
<organism evidence="2 3">
    <name type="scientific">Candidatus Hakubella thermalkaliphila</name>
    <dbReference type="NCBI Taxonomy" id="2754717"/>
    <lineage>
        <taxon>Bacteria</taxon>
        <taxon>Bacillati</taxon>
        <taxon>Actinomycetota</taxon>
        <taxon>Actinomycetota incertae sedis</taxon>
        <taxon>Candidatus Hakubellales</taxon>
        <taxon>Candidatus Hakubellaceae</taxon>
        <taxon>Candidatus Hakubella</taxon>
    </lineage>
</organism>
<gene>
    <name evidence="2" type="ORF">HKBW3S42_02000</name>
</gene>
<dbReference type="InterPro" id="IPR045735">
    <property type="entry name" value="Spore_III_AA_AAA+_ATPase"/>
</dbReference>
<evidence type="ECO:0000313" key="3">
    <source>
        <dbReference type="Proteomes" id="UP000568877"/>
    </source>
</evidence>
<sequence>DGCPKMMMLVRFMSPQLLVTDKLGRPEDARAVEEAVKTGASILATVQGDCLEDLMKRPSIAYLLQQRLFERIVFLSRRKGPGTVEEIYGGETVKSRLKAEEIGYVF</sequence>
<feature type="non-terminal residue" evidence="2">
    <location>
        <position position="1"/>
    </location>
</feature>
<dbReference type="Pfam" id="PF19568">
    <property type="entry name" value="Spore_III_AA"/>
    <property type="match status" value="1"/>
</dbReference>
<comment type="caution">
    <text evidence="2">The sequence shown here is derived from an EMBL/GenBank/DDBJ whole genome shotgun (WGS) entry which is preliminary data.</text>
</comment>
<feature type="domain" description="Stage III sporulation protein AA AAA+ ATPase" evidence="1">
    <location>
        <begin position="1"/>
        <end position="89"/>
    </location>
</feature>
<dbReference type="EMBL" id="BLSA01000634">
    <property type="protein sequence ID" value="GFP33663.1"/>
    <property type="molecule type" value="Genomic_DNA"/>
</dbReference>
<dbReference type="Proteomes" id="UP000568877">
    <property type="component" value="Unassembled WGS sequence"/>
</dbReference>
<protein>
    <submittedName>
        <fullName evidence="2">Stage III sporulation protein AA</fullName>
    </submittedName>
</protein>
<evidence type="ECO:0000259" key="1">
    <source>
        <dbReference type="Pfam" id="PF19568"/>
    </source>
</evidence>
<proteinExistence type="predicted"/>
<evidence type="ECO:0000313" key="2">
    <source>
        <dbReference type="EMBL" id="GFP33663.1"/>
    </source>
</evidence>